<evidence type="ECO:0000313" key="8">
    <source>
        <dbReference type="Proteomes" id="UP000503840"/>
    </source>
</evidence>
<dbReference type="GO" id="GO:0008299">
    <property type="term" value="P:isoprenoid biosynthetic process"/>
    <property type="evidence" value="ECO:0007669"/>
    <property type="project" value="InterPro"/>
</dbReference>
<dbReference type="InterPro" id="IPR033749">
    <property type="entry name" value="Polyprenyl_synt_CS"/>
</dbReference>
<evidence type="ECO:0000256" key="4">
    <source>
        <dbReference type="ARBA" id="ARBA00022723"/>
    </source>
</evidence>
<evidence type="ECO:0000256" key="3">
    <source>
        <dbReference type="ARBA" id="ARBA00022679"/>
    </source>
</evidence>
<dbReference type="InterPro" id="IPR008949">
    <property type="entry name" value="Isoprenoid_synthase_dom_sf"/>
</dbReference>
<reference evidence="7 8" key="1">
    <citation type="submission" date="2020-05" db="EMBL/GenBank/DDBJ databases">
        <title>Draft genome sequence of Desulfovibrio sp. strain HN2T.</title>
        <authorList>
            <person name="Ueno A."/>
            <person name="Tamazawa S."/>
            <person name="Tamamura S."/>
            <person name="Murakami T."/>
            <person name="Kiyama T."/>
            <person name="Inomata H."/>
            <person name="Amano Y."/>
            <person name="Miyakawa K."/>
            <person name="Tamaki H."/>
            <person name="Naganuma T."/>
            <person name="Kaneko K."/>
        </authorList>
    </citation>
    <scope>NUCLEOTIDE SEQUENCE [LARGE SCALE GENOMIC DNA]</scope>
    <source>
        <strain evidence="7 8">HN2</strain>
    </source>
</reference>
<dbReference type="SFLD" id="SFLDS00005">
    <property type="entry name" value="Isoprenoid_Synthase_Type_I"/>
    <property type="match status" value="1"/>
</dbReference>
<keyword evidence="5" id="KW-0460">Magnesium</keyword>
<keyword evidence="4" id="KW-0479">Metal-binding</keyword>
<dbReference type="CDD" id="cd00685">
    <property type="entry name" value="Trans_IPPS_HT"/>
    <property type="match status" value="1"/>
</dbReference>
<evidence type="ECO:0000256" key="6">
    <source>
        <dbReference type="RuleBase" id="RU004466"/>
    </source>
</evidence>
<dbReference type="AlphaFoldDB" id="A0A7J0BLK6"/>
<evidence type="ECO:0000256" key="1">
    <source>
        <dbReference type="ARBA" id="ARBA00001946"/>
    </source>
</evidence>
<dbReference type="PANTHER" id="PTHR12001:SF69">
    <property type="entry name" value="ALL TRANS-POLYPRENYL-DIPHOSPHATE SYNTHASE PDSS1"/>
    <property type="match status" value="1"/>
</dbReference>
<protein>
    <submittedName>
        <fullName evidence="7">Octaprenyl-diphosphate synthase</fullName>
    </submittedName>
</protein>
<organism evidence="7 8">
    <name type="scientific">Desulfovibrio subterraneus</name>
    <dbReference type="NCBI Taxonomy" id="2718620"/>
    <lineage>
        <taxon>Bacteria</taxon>
        <taxon>Pseudomonadati</taxon>
        <taxon>Thermodesulfobacteriota</taxon>
        <taxon>Desulfovibrionia</taxon>
        <taxon>Desulfovibrionales</taxon>
        <taxon>Desulfovibrionaceae</taxon>
        <taxon>Desulfovibrio</taxon>
    </lineage>
</organism>
<gene>
    <name evidence="7" type="primary">ispB</name>
    <name evidence="7" type="ORF">DSM101010T_29150</name>
</gene>
<proteinExistence type="inferred from homology"/>
<comment type="caution">
    <text evidence="7">The sequence shown here is derived from an EMBL/GenBank/DDBJ whole genome shotgun (WGS) entry which is preliminary data.</text>
</comment>
<comment type="cofactor">
    <cofactor evidence="1">
        <name>Mg(2+)</name>
        <dbReference type="ChEBI" id="CHEBI:18420"/>
    </cofactor>
</comment>
<dbReference type="Proteomes" id="UP000503840">
    <property type="component" value="Unassembled WGS sequence"/>
</dbReference>
<dbReference type="Pfam" id="PF00348">
    <property type="entry name" value="polyprenyl_synt"/>
    <property type="match status" value="1"/>
</dbReference>
<dbReference type="RefSeq" id="WP_174406234.1">
    <property type="nucleotide sequence ID" value="NZ_BLVO01000016.1"/>
</dbReference>
<sequence length="322" mass="35128">MRELIAYLTAEQPRINATLEQETSRLNGLVQPVAAHVLKAGGKRLRPLLTLLFGRMLGYGADDIYPLACSVELLHSATLLHDDIIDDADLRRGNPAAHTLFGNTKTVLAGDVLLAQANTIVARYGDARLTTCIAEAIMATATGEIEEIEYLRSTEHPQETYIDIIKGKTAFLLQASCQLGAMVAKATPAQIQAATDFGMNLGIAFQIVDDALDFAPSAKDIGKPVAGDLREGKLTPPLLMYRDSLQADARKSFVRNFEEGTFTEDEILGIAASIRETGLDVRTRELADSYLAMAQAALDTLPECPERLMLGQTIEYVRDRKH</sequence>
<evidence type="ECO:0000313" key="7">
    <source>
        <dbReference type="EMBL" id="GFM34550.1"/>
    </source>
</evidence>
<name>A0A7J0BLK6_9BACT</name>
<dbReference type="GO" id="GO:0004659">
    <property type="term" value="F:prenyltransferase activity"/>
    <property type="evidence" value="ECO:0007669"/>
    <property type="project" value="InterPro"/>
</dbReference>
<dbReference type="PANTHER" id="PTHR12001">
    <property type="entry name" value="GERANYLGERANYL PYROPHOSPHATE SYNTHASE"/>
    <property type="match status" value="1"/>
</dbReference>
<comment type="similarity">
    <text evidence="2 6">Belongs to the FPP/GGPP synthase family.</text>
</comment>
<dbReference type="Gene3D" id="1.10.600.10">
    <property type="entry name" value="Farnesyl Diphosphate Synthase"/>
    <property type="match status" value="1"/>
</dbReference>
<keyword evidence="3 6" id="KW-0808">Transferase</keyword>
<keyword evidence="8" id="KW-1185">Reference proteome</keyword>
<dbReference type="InterPro" id="IPR000092">
    <property type="entry name" value="Polyprenyl_synt"/>
</dbReference>
<dbReference type="SUPFAM" id="SSF48576">
    <property type="entry name" value="Terpenoid synthases"/>
    <property type="match status" value="1"/>
</dbReference>
<evidence type="ECO:0000256" key="5">
    <source>
        <dbReference type="ARBA" id="ARBA00022842"/>
    </source>
</evidence>
<dbReference type="EMBL" id="BLVO01000016">
    <property type="protein sequence ID" value="GFM34550.1"/>
    <property type="molecule type" value="Genomic_DNA"/>
</dbReference>
<accession>A0A7J0BLK6</accession>
<dbReference type="SFLD" id="SFLDG01017">
    <property type="entry name" value="Polyprenyl_Transferase_Like"/>
    <property type="match status" value="1"/>
</dbReference>
<dbReference type="GO" id="GO:0046872">
    <property type="term" value="F:metal ion binding"/>
    <property type="evidence" value="ECO:0007669"/>
    <property type="project" value="UniProtKB-KW"/>
</dbReference>
<evidence type="ECO:0000256" key="2">
    <source>
        <dbReference type="ARBA" id="ARBA00006706"/>
    </source>
</evidence>
<dbReference type="PROSITE" id="PS00723">
    <property type="entry name" value="POLYPRENYL_SYNTHASE_1"/>
    <property type="match status" value="1"/>
</dbReference>